<comment type="caution">
    <text evidence="1">The sequence shown here is derived from an EMBL/GenBank/DDBJ whole genome shotgun (WGS) entry which is preliminary data.</text>
</comment>
<sequence>MRVSVVQLTGQEAWEPESVKEYPRLEIRNTSGYIATNWVNERCLEKNCDKCDPS</sequence>
<organism evidence="1 2">
    <name type="scientific">Colletotrichum zoysiae</name>
    <dbReference type="NCBI Taxonomy" id="1216348"/>
    <lineage>
        <taxon>Eukaryota</taxon>
        <taxon>Fungi</taxon>
        <taxon>Dikarya</taxon>
        <taxon>Ascomycota</taxon>
        <taxon>Pezizomycotina</taxon>
        <taxon>Sordariomycetes</taxon>
        <taxon>Hypocreomycetidae</taxon>
        <taxon>Glomerellales</taxon>
        <taxon>Glomerellaceae</taxon>
        <taxon>Colletotrichum</taxon>
        <taxon>Colletotrichum graminicola species complex</taxon>
    </lineage>
</organism>
<dbReference type="AlphaFoldDB" id="A0AAD9M8V4"/>
<name>A0AAD9M8V4_9PEZI</name>
<gene>
    <name evidence="1" type="ORF">LX32DRAFT_689549</name>
</gene>
<evidence type="ECO:0000313" key="1">
    <source>
        <dbReference type="EMBL" id="KAK2034185.1"/>
    </source>
</evidence>
<reference evidence="1" key="1">
    <citation type="submission" date="2021-06" db="EMBL/GenBank/DDBJ databases">
        <title>Comparative genomics, transcriptomics and evolutionary studies reveal genomic signatures of adaptation to plant cell wall in hemibiotrophic fungi.</title>
        <authorList>
            <consortium name="DOE Joint Genome Institute"/>
            <person name="Baroncelli R."/>
            <person name="Diaz J.F."/>
            <person name="Benocci T."/>
            <person name="Peng M."/>
            <person name="Battaglia E."/>
            <person name="Haridas S."/>
            <person name="Andreopoulos W."/>
            <person name="Labutti K."/>
            <person name="Pangilinan J."/>
            <person name="Floch G.L."/>
            <person name="Makela M.R."/>
            <person name="Henrissat B."/>
            <person name="Grigoriev I.V."/>
            <person name="Crouch J.A."/>
            <person name="De Vries R.P."/>
            <person name="Sukno S.A."/>
            <person name="Thon M.R."/>
        </authorList>
    </citation>
    <scope>NUCLEOTIDE SEQUENCE</scope>
    <source>
        <strain evidence="1">MAFF235873</strain>
    </source>
</reference>
<dbReference type="EMBL" id="MU842816">
    <property type="protein sequence ID" value="KAK2034185.1"/>
    <property type="molecule type" value="Genomic_DNA"/>
</dbReference>
<protein>
    <submittedName>
        <fullName evidence="1">Uncharacterized protein</fullName>
    </submittedName>
</protein>
<evidence type="ECO:0000313" key="2">
    <source>
        <dbReference type="Proteomes" id="UP001232148"/>
    </source>
</evidence>
<accession>A0AAD9M8V4</accession>
<keyword evidence="2" id="KW-1185">Reference proteome</keyword>
<dbReference type="Proteomes" id="UP001232148">
    <property type="component" value="Unassembled WGS sequence"/>
</dbReference>
<proteinExistence type="predicted"/>